<feature type="region of interest" description="Disordered" evidence="1">
    <location>
        <begin position="1"/>
        <end position="29"/>
    </location>
</feature>
<keyword evidence="3" id="KW-1185">Reference proteome</keyword>
<accession>A0AAC9LGK4</accession>
<reference evidence="3" key="1">
    <citation type="submission" date="2016-06" db="EMBL/GenBank/DDBJ databases">
        <title>Complete genome sequence of Actinoalloteichus fjordicus DSM 46855 (=ADI127-17), type strain of the new species Actinoalloteichus fjordicus.</title>
        <authorList>
            <person name="Ruckert C."/>
            <person name="Nouioui I."/>
            <person name="Willmese J."/>
            <person name="van Wezel G."/>
            <person name="Klenk H.-P."/>
            <person name="Kalinowski J."/>
            <person name="Zotchev S.B."/>
        </authorList>
    </citation>
    <scope>NUCLEOTIDE SEQUENCE [LARGE SCALE GENOMIC DNA]</scope>
    <source>
        <strain evidence="3">ADI127-7</strain>
    </source>
</reference>
<dbReference type="AlphaFoldDB" id="A0AAC9LGK4"/>
<dbReference type="Proteomes" id="UP000185511">
    <property type="component" value="Chromosome"/>
</dbReference>
<protein>
    <submittedName>
        <fullName evidence="2">Uncharacterized protein</fullName>
    </submittedName>
</protein>
<proteinExistence type="predicted"/>
<dbReference type="KEGG" id="acad:UA74_24810"/>
<organism evidence="2 3">
    <name type="scientific">Actinoalloteichus fjordicus</name>
    <dbReference type="NCBI Taxonomy" id="1612552"/>
    <lineage>
        <taxon>Bacteria</taxon>
        <taxon>Bacillati</taxon>
        <taxon>Actinomycetota</taxon>
        <taxon>Actinomycetes</taxon>
        <taxon>Pseudonocardiales</taxon>
        <taxon>Pseudonocardiaceae</taxon>
        <taxon>Actinoalloteichus</taxon>
    </lineage>
</organism>
<evidence type="ECO:0000313" key="3">
    <source>
        <dbReference type="Proteomes" id="UP000185511"/>
    </source>
</evidence>
<evidence type="ECO:0000256" key="1">
    <source>
        <dbReference type="SAM" id="MobiDB-lite"/>
    </source>
</evidence>
<name>A0AAC9LGK4_9PSEU</name>
<sequence length="121" mass="13756">MSGDSGWRGAPQSEDAWRPAPDQSPVERALEQDLAARGRHVRVIKLPDGRTTRGSIELKQSGRRVYAYLRFYTEGRTHCRYVGRVDGETRQENLAAAWHIVMRKSLLVWNGFTGNESRAET</sequence>
<gene>
    <name evidence="2" type="ORF">UA74_24810</name>
</gene>
<evidence type="ECO:0000313" key="2">
    <source>
        <dbReference type="EMBL" id="APU16976.1"/>
    </source>
</evidence>
<dbReference type="EMBL" id="CP016076">
    <property type="protein sequence ID" value="APU16976.1"/>
    <property type="molecule type" value="Genomic_DNA"/>
</dbReference>